<reference evidence="1" key="1">
    <citation type="submission" date="2020-11" db="EMBL/GenBank/DDBJ databases">
        <title>Nocardioides cynanchi sp. nov., isolated from soil of rhizosphere of Cynanchum wilfordii.</title>
        <authorList>
            <person name="Lee J.-S."/>
            <person name="Suh M.K."/>
            <person name="Kim J.-S."/>
        </authorList>
    </citation>
    <scope>NUCLEOTIDE SEQUENCE</scope>
    <source>
        <strain evidence="1">KCTC 19276</strain>
    </source>
</reference>
<evidence type="ECO:0008006" key="3">
    <source>
        <dbReference type="Google" id="ProtNLM"/>
    </source>
</evidence>
<dbReference type="InterPro" id="IPR032580">
    <property type="entry name" value="SatD"/>
</dbReference>
<comment type="caution">
    <text evidence="1">The sequence shown here is derived from an EMBL/GenBank/DDBJ whole genome shotgun (WGS) entry which is preliminary data.</text>
</comment>
<accession>A0A930VF72</accession>
<proteinExistence type="predicted"/>
<keyword evidence="2" id="KW-1185">Reference proteome</keyword>
<evidence type="ECO:0000313" key="2">
    <source>
        <dbReference type="Proteomes" id="UP000660668"/>
    </source>
</evidence>
<gene>
    <name evidence="1" type="ORF">ISU10_01300</name>
</gene>
<sequence length="215" mass="23351">MLGDVVGSRTTTDRRALHARLSGRLEELNDLLRSEERATGEQVVMSPLRITAGDEYQGTFARVGGALGAARWLRLSLWPEVDVRQGVGWGPVEVLDEDPRVEDGPGWWAARAAIIAVEEAAERAGHRRRRTAYRLAEGCTGADESTVNAALMLRDELLGRLSERSLGVLRGLLSGRTQREIAEDEAISASAVSQRVRHDGLAVLVAAEELLGGIH</sequence>
<dbReference type="Proteomes" id="UP000660668">
    <property type="component" value="Unassembled WGS sequence"/>
</dbReference>
<name>A0A930VF72_9ACTN</name>
<protein>
    <recommendedName>
        <fullName evidence="3">RNA polymerase subunit sigma-70</fullName>
    </recommendedName>
</protein>
<organism evidence="1 2">
    <name type="scientific">Nocardioides agariphilus</name>
    <dbReference type="NCBI Taxonomy" id="433664"/>
    <lineage>
        <taxon>Bacteria</taxon>
        <taxon>Bacillati</taxon>
        <taxon>Actinomycetota</taxon>
        <taxon>Actinomycetes</taxon>
        <taxon>Propionibacteriales</taxon>
        <taxon>Nocardioidaceae</taxon>
        <taxon>Nocardioides</taxon>
    </lineage>
</organism>
<dbReference type="AlphaFoldDB" id="A0A930VF72"/>
<evidence type="ECO:0000313" key="1">
    <source>
        <dbReference type="EMBL" id="MBF4766399.1"/>
    </source>
</evidence>
<dbReference type="EMBL" id="JADKPO010000001">
    <property type="protein sequence ID" value="MBF4766399.1"/>
    <property type="molecule type" value="Genomic_DNA"/>
</dbReference>
<dbReference type="Pfam" id="PF16264">
    <property type="entry name" value="SatD"/>
    <property type="match status" value="1"/>
</dbReference>